<dbReference type="GO" id="GO:0042254">
    <property type="term" value="P:ribosome biogenesis"/>
    <property type="evidence" value="ECO:0007669"/>
    <property type="project" value="UniProtKB-KW"/>
</dbReference>
<keyword evidence="5 8" id="KW-0547">Nucleotide-binding</keyword>
<protein>
    <recommendedName>
        <fullName evidence="2 8">GTPase Der</fullName>
    </recommendedName>
    <alternativeName>
        <fullName evidence="7 8">GTP-binding protein EngA</fullName>
    </alternativeName>
</protein>
<evidence type="ECO:0000256" key="9">
    <source>
        <dbReference type="PROSITE-ProRule" id="PRU01049"/>
    </source>
</evidence>
<dbReference type="EMBL" id="DRNO01000248">
    <property type="protein sequence ID" value="HFC03950.1"/>
    <property type="molecule type" value="Genomic_DNA"/>
</dbReference>
<keyword evidence="3 8" id="KW-0690">Ribosome biogenesis</keyword>
<comment type="function">
    <text evidence="8 10">GTPase that plays an essential role in the late steps of ribosome biogenesis.</text>
</comment>
<dbReference type="Pfam" id="PF01926">
    <property type="entry name" value="MMR_HSR1"/>
    <property type="match status" value="2"/>
</dbReference>
<gene>
    <name evidence="8" type="primary">der</name>
    <name evidence="12" type="ORF">ENJ74_03660</name>
</gene>
<dbReference type="NCBIfam" id="TIGR03594">
    <property type="entry name" value="GTPase_EngA"/>
    <property type="match status" value="1"/>
</dbReference>
<comment type="similarity">
    <text evidence="1 8 9 10">Belongs to the TRAFAC class TrmE-Era-EngA-EngB-Septin-like GTPase superfamily. EngA (Der) GTPase family.</text>
</comment>
<evidence type="ECO:0000256" key="3">
    <source>
        <dbReference type="ARBA" id="ARBA00022517"/>
    </source>
</evidence>
<evidence type="ECO:0000256" key="7">
    <source>
        <dbReference type="ARBA" id="ARBA00032345"/>
    </source>
</evidence>
<dbReference type="PROSITE" id="PS51712">
    <property type="entry name" value="G_ENGA"/>
    <property type="match status" value="1"/>
</dbReference>
<dbReference type="Gene3D" id="3.30.300.20">
    <property type="match status" value="1"/>
</dbReference>
<feature type="binding site" evidence="8">
    <location>
        <begin position="316"/>
        <end position="319"/>
    </location>
    <ligand>
        <name>GTP</name>
        <dbReference type="ChEBI" id="CHEBI:37565"/>
        <label>2</label>
    </ligand>
</feature>
<evidence type="ECO:0000256" key="8">
    <source>
        <dbReference type="HAMAP-Rule" id="MF_00195"/>
    </source>
</evidence>
<evidence type="ECO:0000259" key="11">
    <source>
        <dbReference type="PROSITE" id="PS51712"/>
    </source>
</evidence>
<dbReference type="AlphaFoldDB" id="A0A7V2SM39"/>
<dbReference type="InterPro" id="IPR027417">
    <property type="entry name" value="P-loop_NTPase"/>
</dbReference>
<dbReference type="CDD" id="cd01895">
    <property type="entry name" value="EngA2"/>
    <property type="match status" value="1"/>
</dbReference>
<dbReference type="InterPro" id="IPR032859">
    <property type="entry name" value="KH_dom-like"/>
</dbReference>
<dbReference type="PRINTS" id="PR00326">
    <property type="entry name" value="GTP1OBG"/>
</dbReference>
<dbReference type="HAMAP" id="MF_00195">
    <property type="entry name" value="GTPase_Der"/>
    <property type="match status" value="1"/>
</dbReference>
<dbReference type="PANTHER" id="PTHR43834">
    <property type="entry name" value="GTPASE DER"/>
    <property type="match status" value="1"/>
</dbReference>
<feature type="binding site" evidence="8">
    <location>
        <begin position="252"/>
        <end position="256"/>
    </location>
    <ligand>
        <name>GTP</name>
        <dbReference type="ChEBI" id="CHEBI:37565"/>
        <label>2</label>
    </ligand>
</feature>
<dbReference type="InterPro" id="IPR005225">
    <property type="entry name" value="Small_GTP-bd"/>
</dbReference>
<dbReference type="CDD" id="cd01894">
    <property type="entry name" value="EngA1"/>
    <property type="match status" value="1"/>
</dbReference>
<comment type="subunit">
    <text evidence="8">Associates with the 50S ribosomal subunit.</text>
</comment>
<dbReference type="GO" id="GO:0043022">
    <property type="term" value="F:ribosome binding"/>
    <property type="evidence" value="ECO:0007669"/>
    <property type="project" value="TreeGrafter"/>
</dbReference>
<keyword evidence="4 10" id="KW-0677">Repeat</keyword>
<reference evidence="12" key="1">
    <citation type="journal article" date="2020" name="mSystems">
        <title>Genome- and Community-Level Interaction Insights into Carbon Utilization and Element Cycling Functions of Hydrothermarchaeota in Hydrothermal Sediment.</title>
        <authorList>
            <person name="Zhou Z."/>
            <person name="Liu Y."/>
            <person name="Xu W."/>
            <person name="Pan J."/>
            <person name="Luo Z.H."/>
            <person name="Li M."/>
        </authorList>
    </citation>
    <scope>NUCLEOTIDE SEQUENCE [LARGE SCALE GENOMIC DNA]</scope>
    <source>
        <strain evidence="12">HyVt-513</strain>
    </source>
</reference>
<proteinExistence type="inferred from homology"/>
<evidence type="ECO:0000256" key="2">
    <source>
        <dbReference type="ARBA" id="ARBA00020953"/>
    </source>
</evidence>
<name>A0A7V2SM39_9BACT</name>
<feature type="binding site" evidence="8">
    <location>
        <begin position="56"/>
        <end position="60"/>
    </location>
    <ligand>
        <name>GTP</name>
        <dbReference type="ChEBI" id="CHEBI:37565"/>
        <label>1</label>
    </ligand>
</feature>
<dbReference type="InterPro" id="IPR006073">
    <property type="entry name" value="GTP-bd"/>
</dbReference>
<dbReference type="Proteomes" id="UP000885722">
    <property type="component" value="Unassembled WGS sequence"/>
</dbReference>
<dbReference type="PANTHER" id="PTHR43834:SF6">
    <property type="entry name" value="GTPASE DER"/>
    <property type="match status" value="1"/>
</dbReference>
<evidence type="ECO:0000256" key="6">
    <source>
        <dbReference type="ARBA" id="ARBA00023134"/>
    </source>
</evidence>
<evidence type="ECO:0000256" key="1">
    <source>
        <dbReference type="ARBA" id="ARBA00008279"/>
    </source>
</evidence>
<evidence type="ECO:0000313" key="12">
    <source>
        <dbReference type="EMBL" id="HFC03950.1"/>
    </source>
</evidence>
<feature type="binding site" evidence="8">
    <location>
        <begin position="117"/>
        <end position="120"/>
    </location>
    <ligand>
        <name>GTP</name>
        <dbReference type="ChEBI" id="CHEBI:37565"/>
        <label>1</label>
    </ligand>
</feature>
<feature type="domain" description="EngA-type G" evidence="11">
    <location>
        <begin position="199"/>
        <end position="371"/>
    </location>
</feature>
<dbReference type="Gene3D" id="3.40.50.300">
    <property type="entry name" value="P-loop containing nucleotide triphosphate hydrolases"/>
    <property type="match status" value="2"/>
</dbReference>
<keyword evidence="6 8" id="KW-0342">GTP-binding</keyword>
<evidence type="ECO:0000256" key="10">
    <source>
        <dbReference type="RuleBase" id="RU004481"/>
    </source>
</evidence>
<dbReference type="NCBIfam" id="TIGR00231">
    <property type="entry name" value="small_GTP"/>
    <property type="match status" value="2"/>
</dbReference>
<feature type="binding site" evidence="8">
    <location>
        <begin position="205"/>
        <end position="212"/>
    </location>
    <ligand>
        <name>GTP</name>
        <dbReference type="ChEBI" id="CHEBI:37565"/>
        <label>2</label>
    </ligand>
</feature>
<dbReference type="PIRSF" id="PIRSF006485">
    <property type="entry name" value="GTP-binding_EngA"/>
    <property type="match status" value="1"/>
</dbReference>
<dbReference type="InterPro" id="IPR015946">
    <property type="entry name" value="KH_dom-like_a/b"/>
</dbReference>
<dbReference type="FunFam" id="3.30.300.20:FF:000004">
    <property type="entry name" value="GTPase Der"/>
    <property type="match status" value="1"/>
</dbReference>
<dbReference type="InterPro" id="IPR016484">
    <property type="entry name" value="GTPase_Der"/>
</dbReference>
<dbReference type="InterPro" id="IPR031166">
    <property type="entry name" value="G_ENGA"/>
</dbReference>
<evidence type="ECO:0000256" key="4">
    <source>
        <dbReference type="ARBA" id="ARBA00022737"/>
    </source>
</evidence>
<sequence>MKKVAILGRPNVGKSSLFNRLARRRDAITSDVSGTTRDIKKNVVTISEDREFELLDTGGIDESDALFSKVAEMSKRAAREADVILYMVDGKRLPEEEDKKLFYELQQLGKPIALIVNKIDNDREEQERFWEFIEFGAENVFAISVSHNRKLNPLYRWLEQYIPPAESSALPAESDEDFSLEQLLEMQENPEEEEEEKRIKVAILGRPNVGKSSLLNALLGQERSVVSEVAGTTVDPVDETVVHGDYEITFVDTAGIRRRSKILGIEKYALGRTEKMLQEADIALLVIDATAGVTELDERIAGLIDKYKLGALIVVNKWDIRGEKEYKEAIQDIRDELKFLHYAPILTVSAKTRQRVARILDQITAIYERYKQRIPTSRLNEAIQQAIRRHHVPSHHGQVVRIKFATQFATKPPRIALVVNKPELLHFSYRRYLANFLRDQFDFEGVPLEIVARKRGEREED</sequence>
<feature type="binding site" evidence="8">
    <location>
        <begin position="8"/>
        <end position="15"/>
    </location>
    <ligand>
        <name>GTP</name>
        <dbReference type="ChEBI" id="CHEBI:37565"/>
        <label>1</label>
    </ligand>
</feature>
<dbReference type="SUPFAM" id="SSF52540">
    <property type="entry name" value="P-loop containing nucleoside triphosphate hydrolases"/>
    <property type="match status" value="2"/>
</dbReference>
<dbReference type="FunFam" id="3.40.50.300:FF:000040">
    <property type="entry name" value="GTPase Der"/>
    <property type="match status" value="1"/>
</dbReference>
<dbReference type="GO" id="GO:0005525">
    <property type="term" value="F:GTP binding"/>
    <property type="evidence" value="ECO:0007669"/>
    <property type="project" value="UniProtKB-UniRule"/>
</dbReference>
<comment type="caution">
    <text evidence="12">The sequence shown here is derived from an EMBL/GenBank/DDBJ whole genome shotgun (WGS) entry which is preliminary data.</text>
</comment>
<organism evidence="12">
    <name type="scientific">Nitratifractor salsuginis</name>
    <dbReference type="NCBI Taxonomy" id="269261"/>
    <lineage>
        <taxon>Bacteria</taxon>
        <taxon>Pseudomonadati</taxon>
        <taxon>Campylobacterota</taxon>
        <taxon>Epsilonproteobacteria</taxon>
        <taxon>Campylobacterales</taxon>
        <taxon>Sulfurovaceae</taxon>
        <taxon>Nitratifractor</taxon>
    </lineage>
</organism>
<accession>A0A7V2SM39</accession>
<evidence type="ECO:0000256" key="5">
    <source>
        <dbReference type="ARBA" id="ARBA00022741"/>
    </source>
</evidence>
<dbReference type="Pfam" id="PF14714">
    <property type="entry name" value="KH_dom-like"/>
    <property type="match status" value="1"/>
</dbReference>